<organism evidence="3 4">
    <name type="scientific">Diplodia seriata</name>
    <dbReference type="NCBI Taxonomy" id="420778"/>
    <lineage>
        <taxon>Eukaryota</taxon>
        <taxon>Fungi</taxon>
        <taxon>Dikarya</taxon>
        <taxon>Ascomycota</taxon>
        <taxon>Pezizomycotina</taxon>
        <taxon>Dothideomycetes</taxon>
        <taxon>Dothideomycetes incertae sedis</taxon>
        <taxon>Botryosphaeriales</taxon>
        <taxon>Botryosphaeriaceae</taxon>
        <taxon>Diplodia</taxon>
    </lineage>
</organism>
<evidence type="ECO:0000256" key="1">
    <source>
        <dbReference type="SAM" id="MobiDB-lite"/>
    </source>
</evidence>
<keyword evidence="2" id="KW-1133">Transmembrane helix</keyword>
<dbReference type="Proteomes" id="UP000034182">
    <property type="component" value="Unassembled WGS sequence"/>
</dbReference>
<evidence type="ECO:0000313" key="3">
    <source>
        <dbReference type="EMBL" id="KKY24417.1"/>
    </source>
</evidence>
<feature type="region of interest" description="Disordered" evidence="1">
    <location>
        <begin position="131"/>
        <end position="157"/>
    </location>
</feature>
<protein>
    <submittedName>
        <fullName evidence="3">Uncharacterized protein</fullName>
    </submittedName>
</protein>
<comment type="caution">
    <text evidence="3">The sequence shown here is derived from an EMBL/GenBank/DDBJ whole genome shotgun (WGS) entry which is preliminary data.</text>
</comment>
<proteinExistence type="predicted"/>
<dbReference type="AlphaFoldDB" id="A0A0G2ENT6"/>
<reference evidence="3 4" key="2">
    <citation type="submission" date="2015-05" db="EMBL/GenBank/DDBJ databases">
        <title>Distinctive expansion of gene families associated with plant cell wall degradation and secondary metabolism in the genomes of grapevine trunk pathogens.</title>
        <authorList>
            <person name="Lawrence D.P."/>
            <person name="Travadon R."/>
            <person name="Rolshausen P.E."/>
            <person name="Baumgartner K."/>
        </authorList>
    </citation>
    <scope>NUCLEOTIDE SEQUENCE [LARGE SCALE GENOMIC DNA]</scope>
    <source>
        <strain evidence="3">DS831</strain>
    </source>
</reference>
<evidence type="ECO:0000313" key="4">
    <source>
        <dbReference type="Proteomes" id="UP000034182"/>
    </source>
</evidence>
<feature type="compositionally biased region" description="Acidic residues" evidence="1">
    <location>
        <begin position="148"/>
        <end position="157"/>
    </location>
</feature>
<evidence type="ECO:0000256" key="2">
    <source>
        <dbReference type="SAM" id="Phobius"/>
    </source>
</evidence>
<accession>A0A0G2ENT6</accession>
<keyword evidence="2" id="KW-0472">Membrane</keyword>
<sequence>MPSIRLRVDNTYRRLYEHRSRQAHQPPPNITTVLPTEILQESYTPRASLIQPTDYAPPEFPVIEQMPFKPNYRAVMAWGLTDTTLVMLVFAIGIFLGAFIPPHRHDIDEDDDDVPPRWDEELTPEVAAAIERNAADQRDARNQRLAEEGYETDREDN</sequence>
<name>A0A0G2ENT6_9PEZI</name>
<gene>
    <name evidence="3" type="ORF">UCDDS831_g02460</name>
</gene>
<feature type="transmembrane region" description="Helical" evidence="2">
    <location>
        <begin position="75"/>
        <end position="100"/>
    </location>
</feature>
<keyword evidence="2" id="KW-0812">Transmembrane</keyword>
<reference evidence="3 4" key="1">
    <citation type="submission" date="2015-03" db="EMBL/GenBank/DDBJ databases">
        <authorList>
            <person name="Morales-Cruz A."/>
            <person name="Amrine K.C."/>
            <person name="Cantu D."/>
        </authorList>
    </citation>
    <scope>NUCLEOTIDE SEQUENCE [LARGE SCALE GENOMIC DNA]</scope>
    <source>
        <strain evidence="3">DS831</strain>
    </source>
</reference>
<dbReference type="EMBL" id="LAQI01000059">
    <property type="protein sequence ID" value="KKY24417.1"/>
    <property type="molecule type" value="Genomic_DNA"/>
</dbReference>
<feature type="compositionally biased region" description="Basic and acidic residues" evidence="1">
    <location>
        <begin position="133"/>
        <end position="147"/>
    </location>
</feature>